<sequence>MHSALISVAVIVPGSPLKARFISMQNFNAQPYNKKCMKIRREFEAQ</sequence>
<dbReference type="EMBL" id="AHCD03000028">
    <property type="protein sequence ID" value="KAF7787699.1"/>
    <property type="molecule type" value="Genomic_DNA"/>
</dbReference>
<gene>
    <name evidence="1" type="ORF">PRUB_a5193</name>
</gene>
<reference evidence="1 2" key="1">
    <citation type="journal article" date="2012" name="J. Bacteriol.">
        <title>Genome sequence of the cycloprodigiosin-producing bacterial strain Pseudoalteromonas rubra ATCC 29570(T).</title>
        <authorList>
            <person name="Xie B.B."/>
            <person name="Shu Y.L."/>
            <person name="Qin Q.L."/>
            <person name="Rong J.C."/>
            <person name="Zhang X.Y."/>
            <person name="Chen X.L."/>
            <person name="Zhou B.C."/>
            <person name="Zhang Y.Z."/>
        </authorList>
    </citation>
    <scope>NUCLEOTIDE SEQUENCE [LARGE SCALE GENOMIC DNA]</scope>
    <source>
        <strain evidence="1 2">DSM 6842</strain>
    </source>
</reference>
<dbReference type="Proteomes" id="UP000016480">
    <property type="component" value="Unassembled WGS sequence"/>
</dbReference>
<proteinExistence type="predicted"/>
<name>A0A8T0CAK1_9GAMM</name>
<organism evidence="1 2">
    <name type="scientific">Pseudoalteromonas rubra</name>
    <dbReference type="NCBI Taxonomy" id="43658"/>
    <lineage>
        <taxon>Bacteria</taxon>
        <taxon>Pseudomonadati</taxon>
        <taxon>Pseudomonadota</taxon>
        <taxon>Gammaproteobacteria</taxon>
        <taxon>Alteromonadales</taxon>
        <taxon>Pseudoalteromonadaceae</taxon>
        <taxon>Pseudoalteromonas</taxon>
    </lineage>
</organism>
<accession>A0A8T0CAK1</accession>
<evidence type="ECO:0000313" key="2">
    <source>
        <dbReference type="Proteomes" id="UP000016480"/>
    </source>
</evidence>
<protein>
    <submittedName>
        <fullName evidence="1">Uncharacterized protein</fullName>
    </submittedName>
</protein>
<evidence type="ECO:0000313" key="1">
    <source>
        <dbReference type="EMBL" id="KAF7787699.1"/>
    </source>
</evidence>
<dbReference type="AlphaFoldDB" id="A0A8T0CAK1"/>
<comment type="caution">
    <text evidence="1">The sequence shown here is derived from an EMBL/GenBank/DDBJ whole genome shotgun (WGS) entry which is preliminary data.</text>
</comment>